<proteinExistence type="inferred from homology"/>
<evidence type="ECO:0000256" key="1">
    <source>
        <dbReference type="ARBA" id="ARBA00005799"/>
    </source>
</evidence>
<organism evidence="4">
    <name type="scientific">Niallia circulans</name>
    <name type="common">Bacillus circulans</name>
    <dbReference type="NCBI Taxonomy" id="1397"/>
    <lineage>
        <taxon>Bacteria</taxon>
        <taxon>Bacillati</taxon>
        <taxon>Bacillota</taxon>
        <taxon>Bacilli</taxon>
        <taxon>Bacillales</taxon>
        <taxon>Bacillaceae</taxon>
        <taxon>Niallia</taxon>
    </lineage>
</organism>
<sequence>MKETVRNLPFLAIPQQEKGKTALKLLAVNPRLNGLLIVGNNSLEKSMLADSFQDLVGENQLFKIPISLTEDRFYGSYNLDTNFLEEKQKIQGGLLRKLQYQVGLINQVEQLDEMYLFEIMDCIDKGYVRIEREGMSESFEINGSIIAIGEEERPNISQGTLDRFGLYLNIEHSDNRTREKIVKQIFEFTKNPEKVIASFSEKTNELKSSIATAKKRLADIYIPDQQMKLIAQLNIEAGSQGFRGDIFLAEAAKAYAALRDVKEVTDQDIMVAAFYVLPHRLTNNKQINQELNSGRNNSIESDQDEANQEERTNNQSLSNENTFFDQLNPNTNALNNEEQAFDSLADEVIVETNKEVNLPSNLPIVLQDSISKIGKRGKTKSLTKQGRHVKSSSKPAHDLDIDIYATIRAAAPFQKVRPKKQDTAISIVESDLRHKIRRRGSEVSFIFIVDASKSMHAEKRMELVKGTIFTLLKDAYKKRDKVAMVTFQGKKAKIALPVTKSFDLAQRLLDNLPIGGKSPLAQGLQSGLEVYLSAKKKNPDLIPLFVVLTDGKANVGLELNTTIQQSIDDSLVVGKKYKKMEFSVLVIDTEQGYIQMQLAADLANAMGAEYIKIADLKGDNFAKYISNKRNKIRS</sequence>
<dbReference type="Pfam" id="PF13519">
    <property type="entry name" value="VWA_2"/>
    <property type="match status" value="1"/>
</dbReference>
<dbReference type="InterPro" id="IPR002035">
    <property type="entry name" value="VWF_A"/>
</dbReference>
<dbReference type="InterPro" id="IPR036465">
    <property type="entry name" value="vWFA_dom_sf"/>
</dbReference>
<comment type="caution">
    <text evidence="4">The sequence shown here is derived from an EMBL/GenBank/DDBJ whole genome shotgun (WGS) entry which is preliminary data.</text>
</comment>
<dbReference type="Pfam" id="PF17863">
    <property type="entry name" value="AAA_lid_2"/>
    <property type="match status" value="1"/>
</dbReference>
<dbReference type="SMART" id="SM00327">
    <property type="entry name" value="VWA"/>
    <property type="match status" value="1"/>
</dbReference>
<dbReference type="InterPro" id="IPR041702">
    <property type="entry name" value="BchD/ChlD_VWA"/>
</dbReference>
<dbReference type="InterPro" id="IPR052989">
    <property type="entry name" value="Mg-chelatase_DI-like"/>
</dbReference>
<dbReference type="RefSeq" id="WP_212120698.1">
    <property type="nucleotide sequence ID" value="NZ_JAGTPX020000023.1"/>
</dbReference>
<dbReference type="InterPro" id="IPR027417">
    <property type="entry name" value="P-loop_NTPase"/>
</dbReference>
<evidence type="ECO:0000313" key="4">
    <source>
        <dbReference type="EMBL" id="MBR8671526.1"/>
    </source>
</evidence>
<dbReference type="SUPFAM" id="SSF52540">
    <property type="entry name" value="P-loop containing nucleoside triphosphate hydrolases"/>
    <property type="match status" value="1"/>
</dbReference>
<dbReference type="EMBL" id="JAGTPX010000022">
    <property type="protein sequence ID" value="MBR8671526.1"/>
    <property type="molecule type" value="Genomic_DNA"/>
</dbReference>
<feature type="compositionally biased region" description="Polar residues" evidence="2">
    <location>
        <begin position="290"/>
        <end position="300"/>
    </location>
</feature>
<reference evidence="4" key="1">
    <citation type="submission" date="2021-04" db="EMBL/GenBank/DDBJ databases">
        <title>Genomic analysis of electroactive and textile dye degrading Bacillus circulans strain: DC10 isolated from constructed wetland-microbial fuel cells treating textile dye wastewaters.</title>
        <authorList>
            <person name="Patel D.U."/>
            <person name="Desai C.R."/>
        </authorList>
    </citation>
    <scope>NUCLEOTIDE SEQUENCE</scope>
    <source>
        <strain evidence="4">DC10</strain>
    </source>
</reference>
<evidence type="ECO:0000256" key="2">
    <source>
        <dbReference type="SAM" id="MobiDB-lite"/>
    </source>
</evidence>
<dbReference type="PANTHER" id="PTHR35023:SF1">
    <property type="entry name" value="MG-PROTOPORPHYRIN IX CHELATASE"/>
    <property type="match status" value="1"/>
</dbReference>
<name>A0A941GES0_NIACI</name>
<feature type="domain" description="VWFA" evidence="3">
    <location>
        <begin position="444"/>
        <end position="632"/>
    </location>
</feature>
<dbReference type="Gene3D" id="3.40.50.300">
    <property type="entry name" value="P-loop containing nucleotide triphosphate hydrolases"/>
    <property type="match status" value="1"/>
</dbReference>
<protein>
    <submittedName>
        <fullName evidence="4">VWA domain-containing protein</fullName>
    </submittedName>
</protein>
<dbReference type="AlphaFoldDB" id="A0A941GES0"/>
<gene>
    <name evidence="4" type="ORF">KD144_18485</name>
</gene>
<dbReference type="CDD" id="cd01451">
    <property type="entry name" value="vWA_Magnesium_chelatase"/>
    <property type="match status" value="1"/>
</dbReference>
<dbReference type="Gene3D" id="1.10.8.80">
    <property type="entry name" value="Magnesium chelatase subunit I, C-Terminal domain"/>
    <property type="match status" value="1"/>
</dbReference>
<comment type="similarity">
    <text evidence="1">Belongs to the Mg-chelatase subunits D/I family.</text>
</comment>
<accession>A0A941GES0</accession>
<dbReference type="InterPro" id="IPR041628">
    <property type="entry name" value="ChlI/MoxR_AAA_lid"/>
</dbReference>
<dbReference type="SUPFAM" id="SSF53300">
    <property type="entry name" value="vWA-like"/>
    <property type="match status" value="1"/>
</dbReference>
<evidence type="ECO:0000259" key="3">
    <source>
        <dbReference type="PROSITE" id="PS50234"/>
    </source>
</evidence>
<feature type="compositionally biased region" description="Polar residues" evidence="2">
    <location>
        <begin position="313"/>
        <end position="331"/>
    </location>
</feature>
<feature type="region of interest" description="Disordered" evidence="2">
    <location>
        <begin position="290"/>
        <end position="331"/>
    </location>
</feature>
<dbReference type="PROSITE" id="PS50234">
    <property type="entry name" value="VWFA"/>
    <property type="match status" value="1"/>
</dbReference>
<dbReference type="PANTHER" id="PTHR35023">
    <property type="entry name" value="CHELATASE-RELATED"/>
    <property type="match status" value="1"/>
</dbReference>
<dbReference type="Gene3D" id="3.40.50.410">
    <property type="entry name" value="von Willebrand factor, type A domain"/>
    <property type="match status" value="1"/>
</dbReference>